<dbReference type="EMBL" id="JBHSMH010000082">
    <property type="protein sequence ID" value="MFC5470920.1"/>
    <property type="molecule type" value="Genomic_DNA"/>
</dbReference>
<keyword evidence="3" id="KW-1185">Reference proteome</keyword>
<accession>A0ABW0M043</accession>
<evidence type="ECO:0000313" key="2">
    <source>
        <dbReference type="EMBL" id="MFC5470920.1"/>
    </source>
</evidence>
<feature type="transmembrane region" description="Helical" evidence="1">
    <location>
        <begin position="45"/>
        <end position="62"/>
    </location>
</feature>
<keyword evidence="1" id="KW-0472">Membrane</keyword>
<keyword evidence="1" id="KW-0812">Transmembrane</keyword>
<proteinExistence type="predicted"/>
<evidence type="ECO:0000256" key="1">
    <source>
        <dbReference type="SAM" id="Phobius"/>
    </source>
</evidence>
<dbReference type="RefSeq" id="WP_209748238.1">
    <property type="nucleotide sequence ID" value="NZ_JBHSMH010000082.1"/>
</dbReference>
<organism evidence="2 3">
    <name type="scientific">Cohnella suwonensis</name>
    <dbReference type="NCBI Taxonomy" id="696072"/>
    <lineage>
        <taxon>Bacteria</taxon>
        <taxon>Bacillati</taxon>
        <taxon>Bacillota</taxon>
        <taxon>Bacilli</taxon>
        <taxon>Bacillales</taxon>
        <taxon>Paenibacillaceae</taxon>
        <taxon>Cohnella</taxon>
    </lineage>
</organism>
<protein>
    <submittedName>
        <fullName evidence="2">Uncharacterized protein</fullName>
    </submittedName>
</protein>
<feature type="transmembrane region" description="Helical" evidence="1">
    <location>
        <begin position="12"/>
        <end position="33"/>
    </location>
</feature>
<dbReference type="Proteomes" id="UP001596105">
    <property type="component" value="Unassembled WGS sequence"/>
</dbReference>
<gene>
    <name evidence="2" type="ORF">ACFPPD_19720</name>
</gene>
<sequence length="172" mass="19694">MKHLKIDINSISFLFIKMAIIATSIEAIFGFFYDEIEIDDLLLSFLIYCVGLSFIYSCALFLPPKIKNNPLTLANEILESIYLEAVGDFYVDGENRGVFKVNTKEIDGIPLREFEPIENANEIFVMLNTYQKVLVTIKTNRSEEIYNILETYKVNAKFMMENPGITTAFSKS</sequence>
<keyword evidence="1" id="KW-1133">Transmembrane helix</keyword>
<comment type="caution">
    <text evidence="2">The sequence shown here is derived from an EMBL/GenBank/DDBJ whole genome shotgun (WGS) entry which is preliminary data.</text>
</comment>
<evidence type="ECO:0000313" key="3">
    <source>
        <dbReference type="Proteomes" id="UP001596105"/>
    </source>
</evidence>
<name>A0ABW0M043_9BACL</name>
<reference evidence="3" key="1">
    <citation type="journal article" date="2019" name="Int. J. Syst. Evol. Microbiol.">
        <title>The Global Catalogue of Microorganisms (GCM) 10K type strain sequencing project: providing services to taxonomists for standard genome sequencing and annotation.</title>
        <authorList>
            <consortium name="The Broad Institute Genomics Platform"/>
            <consortium name="The Broad Institute Genome Sequencing Center for Infectious Disease"/>
            <person name="Wu L."/>
            <person name="Ma J."/>
        </authorList>
    </citation>
    <scope>NUCLEOTIDE SEQUENCE [LARGE SCALE GENOMIC DNA]</scope>
    <source>
        <strain evidence="3">CCUG 57113</strain>
    </source>
</reference>